<feature type="transmembrane region" description="Helical" evidence="1">
    <location>
        <begin position="307"/>
        <end position="328"/>
    </location>
</feature>
<sequence length="406" mass="47306">MKLLKKISLTFFILLISYCSLLILSFSIPQQFIQTNAEKSIAMIEKEGLYPSINEGNTGSKRDNFTDRLMIRKTKKSLELSTIENTMSMDNYPRYWHGYQVFLRPLLVFMSLGSIRMIYAVILFLLIGLTSYYLIKRSDIYAGIAFLITLAVGNAATFFFSMQYANLWIFTLFITLLMLIKPRLVEKSSSMFLFFFIIGSLTNFLDLLTTPLISWGIPVILFFYLHNKYPTIKRENTQKQFGRLLFSGIFWGIGYGLTWFAKWLIASIVLKQNVIKDAITQILFRTEGNEDYPLQRLDMLRKNISLMYPKVTLLILGATCLIFLIIAIRKRTKIRSYTDFILFGVIALTPYIWFNILANHSQIHYWFTYREQMITTFALLCAFAFLIPPDLREDPYNKQMHGKSDS</sequence>
<feature type="transmembrane region" description="Helical" evidence="1">
    <location>
        <begin position="373"/>
        <end position="391"/>
    </location>
</feature>
<keyword evidence="1" id="KW-0812">Transmembrane</keyword>
<comment type="caution">
    <text evidence="2">The sequence shown here is derived from an EMBL/GenBank/DDBJ whole genome shotgun (WGS) entry which is preliminary data.</text>
</comment>
<proteinExistence type="predicted"/>
<dbReference type="Proteomes" id="UP000194933">
    <property type="component" value="Unassembled WGS sequence"/>
</dbReference>
<feature type="transmembrane region" description="Helical" evidence="1">
    <location>
        <begin position="340"/>
        <end position="358"/>
    </location>
</feature>
<keyword evidence="3" id="KW-1185">Reference proteome</keyword>
<feature type="transmembrane region" description="Helical" evidence="1">
    <location>
        <begin position="191"/>
        <end position="224"/>
    </location>
</feature>
<accession>A0A242K0F4</accession>
<keyword evidence="1" id="KW-0472">Membrane</keyword>
<evidence type="ECO:0000256" key="1">
    <source>
        <dbReference type="SAM" id="Phobius"/>
    </source>
</evidence>
<feature type="transmembrane region" description="Helical" evidence="1">
    <location>
        <begin position="244"/>
        <end position="265"/>
    </location>
</feature>
<feature type="transmembrane region" description="Helical" evidence="1">
    <location>
        <begin position="117"/>
        <end position="135"/>
    </location>
</feature>
<evidence type="ECO:0000313" key="2">
    <source>
        <dbReference type="EMBL" id="OTP11043.1"/>
    </source>
</evidence>
<reference evidence="2 3" key="1">
    <citation type="submission" date="2017-05" db="EMBL/GenBank/DDBJ databases">
        <title>The Genome Sequence of Enterococcus sp. 10A9_DIV0425.</title>
        <authorList>
            <consortium name="The Broad Institute Genomics Platform"/>
            <consortium name="The Broad Institute Genomic Center for Infectious Diseases"/>
            <person name="Earl A."/>
            <person name="Manson A."/>
            <person name="Schwartman J."/>
            <person name="Gilmore M."/>
            <person name="Abouelleil A."/>
            <person name="Cao P."/>
            <person name="Chapman S."/>
            <person name="Cusick C."/>
            <person name="Shea T."/>
            <person name="Young S."/>
            <person name="Neafsey D."/>
            <person name="Nusbaum C."/>
            <person name="Birren B."/>
        </authorList>
    </citation>
    <scope>NUCLEOTIDE SEQUENCE [LARGE SCALE GENOMIC DNA]</scope>
    <source>
        <strain evidence="2 3">10A9_DIV0425</strain>
    </source>
</reference>
<feature type="transmembrane region" description="Helical" evidence="1">
    <location>
        <begin position="7"/>
        <end position="28"/>
    </location>
</feature>
<gene>
    <name evidence="2" type="ORF">A5844_001177</name>
</gene>
<dbReference type="AlphaFoldDB" id="A0A242K0F4"/>
<protein>
    <recommendedName>
        <fullName evidence="4">Glycosyltransferase RgtA/B/C/D-like domain-containing protein</fullName>
    </recommendedName>
</protein>
<keyword evidence="1" id="KW-1133">Transmembrane helix</keyword>
<dbReference type="STRING" id="1987383.A5844_001177"/>
<evidence type="ECO:0008006" key="4">
    <source>
        <dbReference type="Google" id="ProtNLM"/>
    </source>
</evidence>
<dbReference type="RefSeq" id="WP_086284345.1">
    <property type="nucleotide sequence ID" value="NZ_NGMO01000002.1"/>
</dbReference>
<dbReference type="EMBL" id="NGMO01000002">
    <property type="protein sequence ID" value="OTP11043.1"/>
    <property type="molecule type" value="Genomic_DNA"/>
</dbReference>
<name>A0A242K0F4_9ENTE</name>
<feature type="transmembrane region" description="Helical" evidence="1">
    <location>
        <begin position="141"/>
        <end position="160"/>
    </location>
</feature>
<organism evidence="2 3">
    <name type="scientific">Candidatus Enterococcus wittei</name>
    <dbReference type="NCBI Taxonomy" id="1987383"/>
    <lineage>
        <taxon>Bacteria</taxon>
        <taxon>Bacillati</taxon>
        <taxon>Bacillota</taxon>
        <taxon>Bacilli</taxon>
        <taxon>Lactobacillales</taxon>
        <taxon>Enterococcaceae</taxon>
        <taxon>Enterococcus</taxon>
    </lineage>
</organism>
<evidence type="ECO:0000313" key="3">
    <source>
        <dbReference type="Proteomes" id="UP000194933"/>
    </source>
</evidence>